<keyword evidence="3" id="KW-1185">Reference proteome</keyword>
<feature type="compositionally biased region" description="Basic and acidic residues" evidence="1">
    <location>
        <begin position="1"/>
        <end position="11"/>
    </location>
</feature>
<dbReference type="RefSeq" id="WP_145862065.1">
    <property type="nucleotide sequence ID" value="NZ_RPFW01000011.1"/>
</dbReference>
<organism evidence="2 3">
    <name type="scientific">Trebonia kvetii</name>
    <dbReference type="NCBI Taxonomy" id="2480626"/>
    <lineage>
        <taxon>Bacteria</taxon>
        <taxon>Bacillati</taxon>
        <taxon>Actinomycetota</taxon>
        <taxon>Actinomycetes</taxon>
        <taxon>Streptosporangiales</taxon>
        <taxon>Treboniaceae</taxon>
        <taxon>Trebonia</taxon>
    </lineage>
</organism>
<evidence type="ECO:0000256" key="1">
    <source>
        <dbReference type="SAM" id="MobiDB-lite"/>
    </source>
</evidence>
<dbReference type="OrthoDB" id="1374948at2"/>
<sequence length="373" mass="42019">MIEITIRDGRASRNRSQGSHEGGAILGTMQRDQPLEIGDAITLADGESVIVIGDKEEIMPGQSWKQTVFIGEPRKPQRTFQIDLGACPEWTLQSTGPETTKFVRCVDMDEAQRIQAAARFCREYATIPTYRLLSSSYRVWKQTFEHVSNAPREQWQPELAEDLLGAFVGWLLVWRLVLDQSEHDLSSRFGKDSSELADFRLARNHAYDSSQAYRVIEALRNLVQHREMPPLRLKRSKRLEHTTGKSVSEISYTFPASYMVSSSKCPATVKNDFRDNPDQELSLPVIIDQAMLAINSVLLELVKPTVPELIIHVNHLRTIFREASGTPALLRAQPRVPGIPAYGVNFEISIFQDLQFLIQNAPFPDTKAAEGSA</sequence>
<feature type="region of interest" description="Disordered" evidence="1">
    <location>
        <begin position="1"/>
        <end position="25"/>
    </location>
</feature>
<reference evidence="2 3" key="1">
    <citation type="submission" date="2018-11" db="EMBL/GenBank/DDBJ databases">
        <title>Trebonia kvetii gen.nov., sp.nov., a novel acidophilic actinobacterium, and proposal of the new actinobacterial family Treboniaceae fam. nov.</title>
        <authorList>
            <person name="Rapoport D."/>
            <person name="Sagova-Mareckova M."/>
            <person name="Sedlacek I."/>
            <person name="Provaznik J."/>
            <person name="Kralova S."/>
            <person name="Pavlinic D."/>
            <person name="Benes V."/>
            <person name="Kopecky J."/>
        </authorList>
    </citation>
    <scope>NUCLEOTIDE SEQUENCE [LARGE SCALE GENOMIC DNA]</scope>
    <source>
        <strain evidence="2 3">15Tr583</strain>
    </source>
</reference>
<accession>A0A6P2BLZ8</accession>
<comment type="caution">
    <text evidence="2">The sequence shown here is derived from an EMBL/GenBank/DDBJ whole genome shotgun (WGS) entry which is preliminary data.</text>
</comment>
<evidence type="ECO:0000313" key="3">
    <source>
        <dbReference type="Proteomes" id="UP000460272"/>
    </source>
</evidence>
<proteinExistence type="predicted"/>
<gene>
    <name evidence="2" type="ORF">EAS64_40720</name>
</gene>
<protein>
    <submittedName>
        <fullName evidence="2">Uncharacterized protein</fullName>
    </submittedName>
</protein>
<dbReference type="EMBL" id="RPFW01000011">
    <property type="protein sequence ID" value="TVY99957.1"/>
    <property type="molecule type" value="Genomic_DNA"/>
</dbReference>
<dbReference type="Proteomes" id="UP000460272">
    <property type="component" value="Unassembled WGS sequence"/>
</dbReference>
<dbReference type="AlphaFoldDB" id="A0A6P2BLZ8"/>
<evidence type="ECO:0000313" key="2">
    <source>
        <dbReference type="EMBL" id="TVY99957.1"/>
    </source>
</evidence>
<name>A0A6P2BLZ8_9ACTN</name>